<dbReference type="EMBL" id="CABO01000006">
    <property type="protein sequence ID" value="CBI00783.1"/>
    <property type="molecule type" value="Genomic_DNA"/>
</dbReference>
<dbReference type="Pfam" id="PF01695">
    <property type="entry name" value="IstB_IS21"/>
    <property type="match status" value="1"/>
</dbReference>
<sequence length="91" mass="10435">MPIDELGYIPFEREATDLLFQVISRRYERQSIAISTNLAFTDWTNIFPDPMAATAVIDRLVHHGAVFEFAGESQRLKARQRHGKKTDNGQE</sequence>
<dbReference type="InterPro" id="IPR027417">
    <property type="entry name" value="P-loop_NTPase"/>
</dbReference>
<keyword evidence="2" id="KW-0547">Nucleotide-binding</keyword>
<organism evidence="2">
    <name type="scientific">mine drainage metagenome</name>
    <dbReference type="NCBI Taxonomy" id="410659"/>
    <lineage>
        <taxon>unclassified sequences</taxon>
        <taxon>metagenomes</taxon>
        <taxon>ecological metagenomes</taxon>
    </lineage>
</organism>
<dbReference type="InterPro" id="IPR002611">
    <property type="entry name" value="IstB_ATP-bd"/>
</dbReference>
<comment type="caution">
    <text evidence="2">The sequence shown here is derived from an EMBL/GenBank/DDBJ whole genome shotgun (WGS) entry which is preliminary data.</text>
</comment>
<gene>
    <name evidence="2" type="ORF">CARN4_0129</name>
</gene>
<proteinExistence type="predicted"/>
<accession>E6Q0S3</accession>
<reference evidence="2" key="1">
    <citation type="submission" date="2009-10" db="EMBL/GenBank/DDBJ databases">
        <title>Diversity of trophic interactions inside an arsenic-rich microbial ecosystem.</title>
        <authorList>
            <person name="Bertin P.N."/>
            <person name="Heinrich-Salmeron A."/>
            <person name="Pelletier E."/>
            <person name="Goulhen-Chollet F."/>
            <person name="Arsene-Ploetze F."/>
            <person name="Gallien S."/>
            <person name="Calteau A."/>
            <person name="Vallenet D."/>
            <person name="Casiot C."/>
            <person name="Chane-Woon-Ming B."/>
            <person name="Giloteaux L."/>
            <person name="Barakat M."/>
            <person name="Bonnefoy V."/>
            <person name="Bruneel O."/>
            <person name="Chandler M."/>
            <person name="Cleiss J."/>
            <person name="Duran R."/>
            <person name="Elbaz-Poulichet F."/>
            <person name="Fonknechten N."/>
            <person name="Lauga B."/>
            <person name="Mornico D."/>
            <person name="Ortet P."/>
            <person name="Schaeffer C."/>
            <person name="Siguier P."/>
            <person name="Alexander Thil Smith A."/>
            <person name="Van Dorsselaer A."/>
            <person name="Weissenbach J."/>
            <person name="Medigue C."/>
            <person name="Le Paslier D."/>
        </authorList>
    </citation>
    <scope>NUCLEOTIDE SEQUENCE</scope>
</reference>
<evidence type="ECO:0000259" key="1">
    <source>
        <dbReference type="Pfam" id="PF01695"/>
    </source>
</evidence>
<protein>
    <submittedName>
        <fullName evidence="2">Insertion sequence IS21 putative ATP-binding protein</fullName>
    </submittedName>
</protein>
<name>E6Q0S3_9ZZZZ</name>
<dbReference type="AlphaFoldDB" id="E6Q0S3"/>
<feature type="domain" description="IstB-like ATP-binding" evidence="1">
    <location>
        <begin position="3"/>
        <end position="80"/>
    </location>
</feature>
<keyword evidence="2" id="KW-0067">ATP-binding</keyword>
<dbReference type="GO" id="GO:0005524">
    <property type="term" value="F:ATP binding"/>
    <property type="evidence" value="ECO:0007669"/>
    <property type="project" value="UniProtKB-KW"/>
</dbReference>
<dbReference type="Gene3D" id="3.40.50.300">
    <property type="entry name" value="P-loop containing nucleotide triphosphate hydrolases"/>
    <property type="match status" value="1"/>
</dbReference>
<evidence type="ECO:0000313" key="2">
    <source>
        <dbReference type="EMBL" id="CBI00783.1"/>
    </source>
</evidence>